<comment type="caution">
    <text evidence="2">The sequence shown here is derived from an EMBL/GenBank/DDBJ whole genome shotgun (WGS) entry which is preliminary data.</text>
</comment>
<dbReference type="AlphaFoldDB" id="A0AAU9JHY0"/>
<reference evidence="2" key="1">
    <citation type="submission" date="2021-09" db="EMBL/GenBank/DDBJ databases">
        <authorList>
            <consortium name="AG Swart"/>
            <person name="Singh M."/>
            <person name="Singh A."/>
            <person name="Seah K."/>
            <person name="Emmerich C."/>
        </authorList>
    </citation>
    <scope>NUCLEOTIDE SEQUENCE</scope>
    <source>
        <strain evidence="2">ATCC30299</strain>
    </source>
</reference>
<keyword evidence="1" id="KW-0472">Membrane</keyword>
<keyword evidence="1" id="KW-1133">Transmembrane helix</keyword>
<name>A0AAU9JHY0_9CILI</name>
<sequence length="68" mass="8097">MTIPNPFNFSIGFEFFFSPKIFESLCYLRLSPNIFSFFHFIELIIKIFLVLAYNFKSIPYFILITPNS</sequence>
<keyword evidence="1" id="KW-0812">Transmembrane</keyword>
<feature type="transmembrane region" description="Helical" evidence="1">
    <location>
        <begin position="34"/>
        <end position="55"/>
    </location>
</feature>
<keyword evidence="3" id="KW-1185">Reference proteome</keyword>
<protein>
    <submittedName>
        <fullName evidence="2">Uncharacterized protein</fullName>
    </submittedName>
</protein>
<dbReference type="Proteomes" id="UP001162131">
    <property type="component" value="Unassembled WGS sequence"/>
</dbReference>
<proteinExistence type="predicted"/>
<organism evidence="2 3">
    <name type="scientific">Blepharisma stoltei</name>
    <dbReference type="NCBI Taxonomy" id="1481888"/>
    <lineage>
        <taxon>Eukaryota</taxon>
        <taxon>Sar</taxon>
        <taxon>Alveolata</taxon>
        <taxon>Ciliophora</taxon>
        <taxon>Postciliodesmatophora</taxon>
        <taxon>Heterotrichea</taxon>
        <taxon>Heterotrichida</taxon>
        <taxon>Blepharismidae</taxon>
        <taxon>Blepharisma</taxon>
    </lineage>
</organism>
<dbReference type="EMBL" id="CAJZBQ010000038">
    <property type="protein sequence ID" value="CAG9325572.1"/>
    <property type="molecule type" value="Genomic_DNA"/>
</dbReference>
<evidence type="ECO:0000256" key="1">
    <source>
        <dbReference type="SAM" id="Phobius"/>
    </source>
</evidence>
<evidence type="ECO:0000313" key="2">
    <source>
        <dbReference type="EMBL" id="CAG9325572.1"/>
    </source>
</evidence>
<evidence type="ECO:0000313" key="3">
    <source>
        <dbReference type="Proteomes" id="UP001162131"/>
    </source>
</evidence>
<gene>
    <name evidence="2" type="ORF">BSTOLATCC_MIC38822</name>
</gene>
<accession>A0AAU9JHY0</accession>